<dbReference type="OrthoDB" id="9797528at2"/>
<gene>
    <name evidence="3" type="ORF">DSCW_00730</name>
</gene>
<keyword evidence="4" id="KW-1185">Reference proteome</keyword>
<feature type="domain" description="MmgE/PrpD C-terminal" evidence="2">
    <location>
        <begin position="51"/>
        <end position="222"/>
    </location>
</feature>
<evidence type="ECO:0000259" key="2">
    <source>
        <dbReference type="Pfam" id="PF19305"/>
    </source>
</evidence>
<dbReference type="KEGG" id="dwd:DSCW_00730"/>
<reference evidence="3 4" key="1">
    <citation type="submission" date="2019-11" db="EMBL/GenBank/DDBJ databases">
        <title>Comparative genomics of hydrocarbon-degrading Desulfosarcina strains.</title>
        <authorList>
            <person name="Watanabe M."/>
            <person name="Kojima H."/>
            <person name="Fukui M."/>
        </authorList>
    </citation>
    <scope>NUCLEOTIDE SEQUENCE [LARGE SCALE GENOMIC DNA]</scope>
    <source>
        <strain evidence="3 4">PP31</strain>
    </source>
</reference>
<dbReference type="Gene3D" id="3.30.1330.120">
    <property type="entry name" value="2-methylcitrate dehydratase PrpD"/>
    <property type="match status" value="1"/>
</dbReference>
<dbReference type="Pfam" id="PF19305">
    <property type="entry name" value="MmgE_PrpD_C"/>
    <property type="match status" value="1"/>
</dbReference>
<evidence type="ECO:0000256" key="1">
    <source>
        <dbReference type="ARBA" id="ARBA00006174"/>
    </source>
</evidence>
<dbReference type="PANTHER" id="PTHR16943">
    <property type="entry name" value="2-METHYLCITRATE DEHYDRATASE-RELATED"/>
    <property type="match status" value="1"/>
</dbReference>
<dbReference type="InterPro" id="IPR042188">
    <property type="entry name" value="MmgE/PrpD_sf_2"/>
</dbReference>
<sequence>MARDGFHGPTQILEAQDGGFCQAMSDQFDLSVATAALGEAYHSCEVNIKPYACCASSHSAVDAVLELKKLGGFSPAEVDTVIVKTAKGVQVQCGFPYRAEGVVQAQMSLQYIVAVILLDGMALLEQFSDIRIVDPQVLNLAKRVQIVLDPDIDKVYPQRYANRVEVVLKDGRRFETRVDFAKGSTEHSLSFAEVALKFKSMTAQVLSAEAAECIINEVESLETKEDIRSLTKLLM</sequence>
<dbReference type="PANTHER" id="PTHR16943:SF8">
    <property type="entry name" value="2-METHYLCITRATE DEHYDRATASE"/>
    <property type="match status" value="1"/>
</dbReference>
<name>A0A5K7YTI7_9BACT</name>
<dbReference type="InterPro" id="IPR005656">
    <property type="entry name" value="MmgE_PrpD"/>
</dbReference>
<evidence type="ECO:0000313" key="3">
    <source>
        <dbReference type="EMBL" id="BBO72656.1"/>
    </source>
</evidence>
<dbReference type="InterPro" id="IPR045337">
    <property type="entry name" value="MmgE_PrpD_C"/>
</dbReference>
<dbReference type="AlphaFoldDB" id="A0A5K7YTI7"/>
<organism evidence="3 4">
    <name type="scientific">Desulfosarcina widdelii</name>
    <dbReference type="NCBI Taxonomy" id="947919"/>
    <lineage>
        <taxon>Bacteria</taxon>
        <taxon>Pseudomonadati</taxon>
        <taxon>Thermodesulfobacteriota</taxon>
        <taxon>Desulfobacteria</taxon>
        <taxon>Desulfobacterales</taxon>
        <taxon>Desulfosarcinaceae</taxon>
        <taxon>Desulfosarcina</taxon>
    </lineage>
</organism>
<dbReference type="InterPro" id="IPR042183">
    <property type="entry name" value="MmgE/PrpD_sf_1"/>
</dbReference>
<protein>
    <recommendedName>
        <fullName evidence="2">MmgE/PrpD C-terminal domain-containing protein</fullName>
    </recommendedName>
</protein>
<dbReference type="Proteomes" id="UP000427769">
    <property type="component" value="Chromosome"/>
</dbReference>
<evidence type="ECO:0000313" key="4">
    <source>
        <dbReference type="Proteomes" id="UP000427769"/>
    </source>
</evidence>
<dbReference type="GO" id="GO:0016829">
    <property type="term" value="F:lyase activity"/>
    <property type="evidence" value="ECO:0007669"/>
    <property type="project" value="InterPro"/>
</dbReference>
<proteinExistence type="inferred from homology"/>
<dbReference type="InterPro" id="IPR036148">
    <property type="entry name" value="MmgE/PrpD_sf"/>
</dbReference>
<dbReference type="EMBL" id="AP021875">
    <property type="protein sequence ID" value="BBO72656.1"/>
    <property type="molecule type" value="Genomic_DNA"/>
</dbReference>
<comment type="similarity">
    <text evidence="1">Belongs to the PrpD family.</text>
</comment>
<dbReference type="Gene3D" id="1.10.4100.10">
    <property type="entry name" value="2-methylcitrate dehydratase PrpD"/>
    <property type="match status" value="1"/>
</dbReference>
<accession>A0A5K7YTI7</accession>
<dbReference type="SUPFAM" id="SSF103378">
    <property type="entry name" value="2-methylcitrate dehydratase PrpD"/>
    <property type="match status" value="1"/>
</dbReference>